<comment type="caution">
    <text evidence="7">The sequence shown here is derived from an EMBL/GenBank/DDBJ whole genome shotgun (WGS) entry which is preliminary data.</text>
</comment>
<evidence type="ECO:0000256" key="5">
    <source>
        <dbReference type="ARBA" id="ARBA00023163"/>
    </source>
</evidence>
<keyword evidence="4" id="KW-0010">Activator</keyword>
<protein>
    <submittedName>
        <fullName evidence="7">Hca operon transcriptional activator HcaR</fullName>
    </submittedName>
</protein>
<dbReference type="SUPFAM" id="SSF46785">
    <property type="entry name" value="Winged helix' DNA-binding domain"/>
    <property type="match status" value="1"/>
</dbReference>
<evidence type="ECO:0000256" key="2">
    <source>
        <dbReference type="ARBA" id="ARBA00023015"/>
    </source>
</evidence>
<dbReference type="PANTHER" id="PTHR30346:SF0">
    <property type="entry name" value="HCA OPERON TRANSCRIPTIONAL ACTIVATOR HCAR"/>
    <property type="match status" value="1"/>
</dbReference>
<evidence type="ECO:0000313" key="7">
    <source>
        <dbReference type="EMBL" id="MQY31830.1"/>
    </source>
</evidence>
<dbReference type="FunFam" id="1.10.10.10:FF:000001">
    <property type="entry name" value="LysR family transcriptional regulator"/>
    <property type="match status" value="1"/>
</dbReference>
<dbReference type="RefSeq" id="WP_194291131.1">
    <property type="nucleotide sequence ID" value="NZ_WEGI01000024.1"/>
</dbReference>
<dbReference type="InterPro" id="IPR036390">
    <property type="entry name" value="WH_DNA-bd_sf"/>
</dbReference>
<dbReference type="SUPFAM" id="SSF53850">
    <property type="entry name" value="Periplasmic binding protein-like II"/>
    <property type="match status" value="1"/>
</dbReference>
<dbReference type="Gene3D" id="1.10.10.10">
    <property type="entry name" value="Winged helix-like DNA-binding domain superfamily/Winged helix DNA-binding domain"/>
    <property type="match status" value="1"/>
</dbReference>
<evidence type="ECO:0000256" key="1">
    <source>
        <dbReference type="ARBA" id="ARBA00009437"/>
    </source>
</evidence>
<evidence type="ECO:0000313" key="8">
    <source>
        <dbReference type="Proteomes" id="UP000431401"/>
    </source>
</evidence>
<comment type="similarity">
    <text evidence="1">Belongs to the LysR transcriptional regulatory family.</text>
</comment>
<name>A0A7K0E168_9NOCA</name>
<dbReference type="InterPro" id="IPR005119">
    <property type="entry name" value="LysR_subst-bd"/>
</dbReference>
<evidence type="ECO:0000259" key="6">
    <source>
        <dbReference type="PROSITE" id="PS50931"/>
    </source>
</evidence>
<dbReference type="PANTHER" id="PTHR30346">
    <property type="entry name" value="TRANSCRIPTIONAL DUAL REGULATOR HCAR-RELATED"/>
    <property type="match status" value="1"/>
</dbReference>
<keyword evidence="2" id="KW-0805">Transcription regulation</keyword>
<evidence type="ECO:0000256" key="4">
    <source>
        <dbReference type="ARBA" id="ARBA00023159"/>
    </source>
</evidence>
<evidence type="ECO:0000256" key="3">
    <source>
        <dbReference type="ARBA" id="ARBA00023125"/>
    </source>
</evidence>
<dbReference type="GO" id="GO:0032993">
    <property type="term" value="C:protein-DNA complex"/>
    <property type="evidence" value="ECO:0007669"/>
    <property type="project" value="TreeGrafter"/>
</dbReference>
<dbReference type="InterPro" id="IPR036388">
    <property type="entry name" value="WH-like_DNA-bd_sf"/>
</dbReference>
<proteinExistence type="inferred from homology"/>
<dbReference type="AlphaFoldDB" id="A0A7K0E168"/>
<reference evidence="7 8" key="1">
    <citation type="submission" date="2019-10" db="EMBL/GenBank/DDBJ databases">
        <title>Nocardia macrotermitis sp. nov. and Nocardia aurantia sp. nov., isolated from the gut of fungus growing-termite Macrotermes natalensis.</title>
        <authorList>
            <person name="Benndorf R."/>
            <person name="Schwitalla J."/>
            <person name="Martin K."/>
            <person name="De Beer W."/>
            <person name="Kaster A.-K."/>
            <person name="Vollmers J."/>
            <person name="Poulsen M."/>
            <person name="Beemelmanns C."/>
        </authorList>
    </citation>
    <scope>NUCLEOTIDE SEQUENCE [LARGE SCALE GENOMIC DNA]</scope>
    <source>
        <strain evidence="7 8">RB56</strain>
    </source>
</reference>
<dbReference type="Pfam" id="PF03466">
    <property type="entry name" value="LysR_substrate"/>
    <property type="match status" value="1"/>
</dbReference>
<dbReference type="EMBL" id="WEGI01000024">
    <property type="protein sequence ID" value="MQY31830.1"/>
    <property type="molecule type" value="Genomic_DNA"/>
</dbReference>
<accession>A0A7K0E168</accession>
<gene>
    <name evidence="7" type="primary">hcaR_4</name>
    <name evidence="7" type="ORF">NRB56_74410</name>
</gene>
<keyword evidence="5" id="KW-0804">Transcription</keyword>
<dbReference type="PROSITE" id="PS50931">
    <property type="entry name" value="HTH_LYSR"/>
    <property type="match status" value="1"/>
</dbReference>
<dbReference type="InterPro" id="IPR000847">
    <property type="entry name" value="LysR_HTH_N"/>
</dbReference>
<organism evidence="7 8">
    <name type="scientific">Nocardia aurantia</name>
    <dbReference type="NCBI Taxonomy" id="2585199"/>
    <lineage>
        <taxon>Bacteria</taxon>
        <taxon>Bacillati</taxon>
        <taxon>Actinomycetota</taxon>
        <taxon>Actinomycetes</taxon>
        <taxon>Mycobacteriales</taxon>
        <taxon>Nocardiaceae</taxon>
        <taxon>Nocardia</taxon>
    </lineage>
</organism>
<dbReference type="GO" id="GO:0003700">
    <property type="term" value="F:DNA-binding transcription factor activity"/>
    <property type="evidence" value="ECO:0007669"/>
    <property type="project" value="InterPro"/>
</dbReference>
<sequence>MDLRHLRYFIAVAEELHFGRAAARLHIAPSPLSQRIKDLERELRTPLFDRAHHSVGLTRAGEELLPLARDIVDRFDAIPGKLGRRLGSRRRLARVGIAPDVTAPVRETFRAAVEDLETIQLRFHPDNSAPLVGGIRRGELDLAFVHGRVAGADLTSVLVSSSPAGVVVGTGTGFDEKDSLLLSELRDVPYASISQDSAPSVYRATEALLSRHGVRRRIELDTHHPADLVHVVASGQGFTFVSLEGGATYKAFVGEPVRILAVDDVPLRLTTYAIWRTDRDVSGDVVHELSMVVAGL</sequence>
<feature type="domain" description="HTH lysR-type" evidence="6">
    <location>
        <begin position="1"/>
        <end position="58"/>
    </location>
</feature>
<dbReference type="Proteomes" id="UP000431401">
    <property type="component" value="Unassembled WGS sequence"/>
</dbReference>
<dbReference type="Gene3D" id="3.40.190.290">
    <property type="match status" value="1"/>
</dbReference>
<keyword evidence="3" id="KW-0238">DNA-binding</keyword>
<keyword evidence="8" id="KW-1185">Reference proteome</keyword>
<dbReference type="GO" id="GO:0003677">
    <property type="term" value="F:DNA binding"/>
    <property type="evidence" value="ECO:0007669"/>
    <property type="project" value="UniProtKB-KW"/>
</dbReference>
<dbReference type="Pfam" id="PF00126">
    <property type="entry name" value="HTH_1"/>
    <property type="match status" value="1"/>
</dbReference>